<evidence type="ECO:0000259" key="2">
    <source>
        <dbReference type="Pfam" id="PF02481"/>
    </source>
</evidence>
<name>A0ABT5VY38_9BACT</name>
<dbReference type="NCBIfam" id="TIGR00732">
    <property type="entry name" value="dprA"/>
    <property type="match status" value="1"/>
</dbReference>
<dbReference type="SUPFAM" id="SSF102405">
    <property type="entry name" value="MCP/YpsA-like"/>
    <property type="match status" value="1"/>
</dbReference>
<reference evidence="4 5" key="1">
    <citation type="submission" date="2022-01" db="EMBL/GenBank/DDBJ databases">
        <title>Labilibaculum sp. nov, a marine bacterium isolated from Antarctica.</title>
        <authorList>
            <person name="Dai W."/>
        </authorList>
    </citation>
    <scope>NUCLEOTIDE SEQUENCE [LARGE SCALE GENOMIC DNA]</scope>
    <source>
        <strain evidence="4 5">DW002</strain>
    </source>
</reference>
<dbReference type="Pfam" id="PF02481">
    <property type="entry name" value="DNA_processg_A"/>
    <property type="match status" value="1"/>
</dbReference>
<dbReference type="Gene3D" id="3.40.50.450">
    <property type="match status" value="1"/>
</dbReference>
<accession>A0ABT5VY38</accession>
<comment type="caution">
    <text evidence="4">The sequence shown here is derived from an EMBL/GenBank/DDBJ whole genome shotgun (WGS) entry which is preliminary data.</text>
</comment>
<evidence type="ECO:0000313" key="5">
    <source>
        <dbReference type="Proteomes" id="UP001528920"/>
    </source>
</evidence>
<dbReference type="InterPro" id="IPR057666">
    <property type="entry name" value="DrpA_SLOG"/>
</dbReference>
<dbReference type="PANTHER" id="PTHR43022">
    <property type="entry name" value="PROTEIN SMF"/>
    <property type="match status" value="1"/>
</dbReference>
<dbReference type="InterPro" id="IPR036388">
    <property type="entry name" value="WH-like_DNA-bd_sf"/>
</dbReference>
<dbReference type="Proteomes" id="UP001528920">
    <property type="component" value="Unassembled WGS sequence"/>
</dbReference>
<feature type="domain" description="Smf/DprA SLOG" evidence="2">
    <location>
        <begin position="78"/>
        <end position="285"/>
    </location>
</feature>
<dbReference type="EMBL" id="JAKJSC010000008">
    <property type="protein sequence ID" value="MDE5420180.1"/>
    <property type="molecule type" value="Genomic_DNA"/>
</dbReference>
<dbReference type="RefSeq" id="WP_275111509.1">
    <property type="nucleotide sequence ID" value="NZ_JAKJSC010000008.1"/>
</dbReference>
<gene>
    <name evidence="4" type="primary">dprA</name>
    <name evidence="4" type="ORF">L3049_19490</name>
</gene>
<evidence type="ECO:0000259" key="3">
    <source>
        <dbReference type="Pfam" id="PF17782"/>
    </source>
</evidence>
<comment type="similarity">
    <text evidence="1">Belongs to the DprA/Smf family.</text>
</comment>
<protein>
    <submittedName>
        <fullName evidence="4">DNA-processing protein DprA</fullName>
    </submittedName>
</protein>
<dbReference type="InterPro" id="IPR010994">
    <property type="entry name" value="RuvA_2-like"/>
</dbReference>
<proteinExistence type="inferred from homology"/>
<evidence type="ECO:0000256" key="1">
    <source>
        <dbReference type="ARBA" id="ARBA00006525"/>
    </source>
</evidence>
<dbReference type="Pfam" id="PF17782">
    <property type="entry name" value="WHD_DprA"/>
    <property type="match status" value="1"/>
</dbReference>
<dbReference type="PANTHER" id="PTHR43022:SF1">
    <property type="entry name" value="PROTEIN SMF"/>
    <property type="match status" value="1"/>
</dbReference>
<keyword evidence="5" id="KW-1185">Reference proteome</keyword>
<dbReference type="InterPro" id="IPR041614">
    <property type="entry name" value="DprA_WH"/>
</dbReference>
<dbReference type="InterPro" id="IPR003488">
    <property type="entry name" value="DprA"/>
</dbReference>
<dbReference type="SUPFAM" id="SSF47781">
    <property type="entry name" value="RuvA domain 2-like"/>
    <property type="match status" value="1"/>
</dbReference>
<feature type="domain" description="DprA winged helix" evidence="3">
    <location>
        <begin position="308"/>
        <end position="361"/>
    </location>
</feature>
<evidence type="ECO:0000313" key="4">
    <source>
        <dbReference type="EMBL" id="MDE5420180.1"/>
    </source>
</evidence>
<dbReference type="Gene3D" id="1.10.10.10">
    <property type="entry name" value="Winged helix-like DNA-binding domain superfamily/Winged helix DNA-binding domain"/>
    <property type="match status" value="1"/>
</dbReference>
<sequence length="367" mass="40740">MEDVYKVAISFLNGIGPVNTKKVIAYTGSLEGLFKEKKQNLLKIPGIGQFFVDKLDREPAITLAEEEIEFIAKNDIQVAFYLDENYPQRLLNCADSPCTLYYKGYTNFNVSRSISIVGTRNASDYGREVCNQLIKDLSEKNIKPIIVSGLAYGVDICAHKAALGNGLQTVAAVGHGLDMMYPSQHKRYAKEIIDQGAIISEFTSKSKFDPKNFVRRNRIIAGMSDATIVIESAAKGGSLVTADIANSYNRDVFAFPGRTSDKSSIGCNKLIKTNQAHLIESIADLEYILGWEDTKKEVKTVQKKLFLELSPDEESLIQVLKENHNTPIDMICIKSDFPMSKVSSLLLKLEFDGLIKSLPGKIYALNM</sequence>
<organism evidence="4 5">
    <name type="scientific">Paralabilibaculum antarcticum</name>
    <dbReference type="NCBI Taxonomy" id="2912572"/>
    <lineage>
        <taxon>Bacteria</taxon>
        <taxon>Pseudomonadati</taxon>
        <taxon>Bacteroidota</taxon>
        <taxon>Bacteroidia</taxon>
        <taxon>Marinilabiliales</taxon>
        <taxon>Marinifilaceae</taxon>
        <taxon>Paralabilibaculum</taxon>
    </lineage>
</organism>